<feature type="domain" description="DUF6351" evidence="2">
    <location>
        <begin position="24"/>
        <end position="701"/>
    </location>
</feature>
<comment type="caution">
    <text evidence="3">The sequence shown here is derived from an EMBL/GenBank/DDBJ whole genome shotgun (WGS) entry which is preliminary data.</text>
</comment>
<reference evidence="4" key="1">
    <citation type="journal article" date="2019" name="Int. J. Syst. Evol. Microbiol.">
        <title>The Global Catalogue of Microorganisms (GCM) 10K type strain sequencing project: providing services to taxonomists for standard genome sequencing and annotation.</title>
        <authorList>
            <consortium name="The Broad Institute Genomics Platform"/>
            <consortium name="The Broad Institute Genome Sequencing Center for Infectious Disease"/>
            <person name="Wu L."/>
            <person name="Ma J."/>
        </authorList>
    </citation>
    <scope>NUCLEOTIDE SEQUENCE [LARGE SCALE GENOMIC DNA]</scope>
    <source>
        <strain evidence="4">CGMCC 1.10759</strain>
    </source>
</reference>
<dbReference type="Proteomes" id="UP001595904">
    <property type="component" value="Unassembled WGS sequence"/>
</dbReference>
<dbReference type="RefSeq" id="WP_380601125.1">
    <property type="nucleotide sequence ID" value="NZ_JBHSDU010000014.1"/>
</dbReference>
<dbReference type="Pfam" id="PF19878">
    <property type="entry name" value="DUF6351"/>
    <property type="match status" value="1"/>
</dbReference>
<evidence type="ECO:0000313" key="4">
    <source>
        <dbReference type="Proteomes" id="UP001595904"/>
    </source>
</evidence>
<proteinExistence type="predicted"/>
<organism evidence="3 4">
    <name type="scientific">Steroidobacter flavus</name>
    <dbReference type="NCBI Taxonomy" id="1842136"/>
    <lineage>
        <taxon>Bacteria</taxon>
        <taxon>Pseudomonadati</taxon>
        <taxon>Pseudomonadota</taxon>
        <taxon>Gammaproteobacteria</taxon>
        <taxon>Steroidobacterales</taxon>
        <taxon>Steroidobacteraceae</taxon>
        <taxon>Steroidobacter</taxon>
    </lineage>
</organism>
<dbReference type="InterPro" id="IPR045556">
    <property type="entry name" value="DUF6351"/>
</dbReference>
<keyword evidence="4" id="KW-1185">Reference proteome</keyword>
<evidence type="ECO:0000259" key="2">
    <source>
        <dbReference type="Pfam" id="PF19878"/>
    </source>
</evidence>
<feature type="chain" id="PRO_5046477641" evidence="1">
    <location>
        <begin position="22"/>
        <end position="724"/>
    </location>
</feature>
<dbReference type="EMBL" id="JBHSDU010000014">
    <property type="protein sequence ID" value="MFC4312056.1"/>
    <property type="molecule type" value="Genomic_DNA"/>
</dbReference>
<dbReference type="SUPFAM" id="SSF53474">
    <property type="entry name" value="alpha/beta-Hydrolases"/>
    <property type="match status" value="1"/>
</dbReference>
<evidence type="ECO:0000313" key="3">
    <source>
        <dbReference type="EMBL" id="MFC4312056.1"/>
    </source>
</evidence>
<dbReference type="InterPro" id="IPR029058">
    <property type="entry name" value="AB_hydrolase_fold"/>
</dbReference>
<sequence>MKMLTVLLGSILCLGLAAASAQEVTVLSSRPDTVSDGDALIAVALPVGEGRSDLKVSVGDTDVTSSFTLQGRSMIGLVKGLKPGKNKLTVTVRGRSSSVVLINHDRNGPIFSGPHQQPFMCETDRFKLPDGSTLGAPQDADCNAPTKVLFVYRSSSGGAFKPLPAGTTLPPDMGQTTTLNGRTVNYIVRVETGTINRSIYQMAMLFDPTQDEAPSPTSTYKGWNGRAVFSFGGGATAGYHQGAIAGDTLVHDMLSRGFAVMSSSLNVMAFVGSDVVSAETASMVKERFIETFGPPKYVMGWGGSGGSMQQHLIANNYPGILDGIVPGASFPDLYSLVPYTVDCALMAKAFDSGQQTWTDEQKRAAAGLNTWKTCAQWVLFFTPEWMWARQADPLIRAGDSNCHSVIPRELTYDRLRNPRGARCDIYAAGRNALGFDPKTGQTYRAYDNVGVQYGLKAYHAGAISAEQFVELNENVGGFDDDGDFQVARSVAHPLALRRMFEYGRINEAENLDDLPIIDLRGNPGRGPDVHDAVKSENTRARIVGANGGAAGHVMVRAEAPVATAPGSGAPSHHASMNVFALLKMDEWLNNIVSDTRHFPSKAAKVVANKPADLATDVCFMADDTRINEASSLGNSGSCGSKLPYFEDPRMTAGAPLTNDVLKCQLRPFRAVDYPNMAPALVARLQAVFSTGVCDYSKPSVGFRPLKGTWLSYPNPGVSVPMAPL</sequence>
<gene>
    <name evidence="3" type="ORF">ACFPN2_23445</name>
</gene>
<name>A0ABV8SWT6_9GAMM</name>
<keyword evidence="1" id="KW-0732">Signal</keyword>
<protein>
    <submittedName>
        <fullName evidence="3">DUF6351 family protein</fullName>
    </submittedName>
</protein>
<accession>A0ABV8SWT6</accession>
<feature type="signal peptide" evidence="1">
    <location>
        <begin position="1"/>
        <end position="21"/>
    </location>
</feature>
<evidence type="ECO:0000256" key="1">
    <source>
        <dbReference type="SAM" id="SignalP"/>
    </source>
</evidence>